<name>A0ABS3CAU6_9BACT</name>
<organism evidence="6 7">
    <name type="scientific">Algoriphagus pacificus</name>
    <dbReference type="NCBI Taxonomy" id="2811234"/>
    <lineage>
        <taxon>Bacteria</taxon>
        <taxon>Pseudomonadati</taxon>
        <taxon>Bacteroidota</taxon>
        <taxon>Cytophagia</taxon>
        <taxon>Cytophagales</taxon>
        <taxon>Cyclobacteriaceae</taxon>
        <taxon>Algoriphagus</taxon>
    </lineage>
</organism>
<proteinExistence type="predicted"/>
<keyword evidence="4 6" id="KW-0560">Oxidoreductase</keyword>
<dbReference type="InterPro" id="IPR006076">
    <property type="entry name" value="FAD-dep_OxRdtase"/>
</dbReference>
<dbReference type="PANTHER" id="PTHR10961">
    <property type="entry name" value="PEROXISOMAL SARCOSINE OXIDASE"/>
    <property type="match status" value="1"/>
</dbReference>
<evidence type="ECO:0000313" key="6">
    <source>
        <dbReference type="EMBL" id="MBN7814234.1"/>
    </source>
</evidence>
<dbReference type="Gene3D" id="3.30.9.10">
    <property type="entry name" value="D-Amino Acid Oxidase, subunit A, domain 2"/>
    <property type="match status" value="1"/>
</dbReference>
<evidence type="ECO:0000313" key="7">
    <source>
        <dbReference type="Proteomes" id="UP000664480"/>
    </source>
</evidence>
<evidence type="ECO:0000256" key="2">
    <source>
        <dbReference type="ARBA" id="ARBA00022630"/>
    </source>
</evidence>
<dbReference type="Proteomes" id="UP000664480">
    <property type="component" value="Unassembled WGS sequence"/>
</dbReference>
<keyword evidence="3" id="KW-0274">FAD</keyword>
<gene>
    <name evidence="6" type="primary">solA</name>
    <name evidence="6" type="ORF">J0A69_02285</name>
</gene>
<dbReference type="Gene3D" id="3.50.50.60">
    <property type="entry name" value="FAD/NAD(P)-binding domain"/>
    <property type="match status" value="1"/>
</dbReference>
<comment type="caution">
    <text evidence="6">The sequence shown here is derived from an EMBL/GenBank/DDBJ whole genome shotgun (WGS) entry which is preliminary data.</text>
</comment>
<dbReference type="NCBIfam" id="NF008425">
    <property type="entry name" value="PRK11259.1"/>
    <property type="match status" value="1"/>
</dbReference>
<accession>A0ABS3CAU6</accession>
<dbReference type="SUPFAM" id="SSF54373">
    <property type="entry name" value="FAD-linked reductases, C-terminal domain"/>
    <property type="match status" value="1"/>
</dbReference>
<evidence type="ECO:0000259" key="5">
    <source>
        <dbReference type="Pfam" id="PF01266"/>
    </source>
</evidence>
<evidence type="ECO:0000256" key="1">
    <source>
        <dbReference type="ARBA" id="ARBA00001974"/>
    </source>
</evidence>
<dbReference type="InterPro" id="IPR045170">
    <property type="entry name" value="MTOX"/>
</dbReference>
<dbReference type="Pfam" id="PF01266">
    <property type="entry name" value="DAO"/>
    <property type="match status" value="1"/>
</dbReference>
<keyword evidence="2" id="KW-0285">Flavoprotein</keyword>
<evidence type="ECO:0000256" key="3">
    <source>
        <dbReference type="ARBA" id="ARBA00022827"/>
    </source>
</evidence>
<dbReference type="InterPro" id="IPR036188">
    <property type="entry name" value="FAD/NAD-bd_sf"/>
</dbReference>
<feature type="domain" description="FAD dependent oxidoreductase" evidence="5">
    <location>
        <begin position="7"/>
        <end position="363"/>
    </location>
</feature>
<sequence>MNQSHYDVVIIGLGAVGSATLFQLSKSGLKVLGIDRFRPPHKFGSSHGETRITRLAVGENEAYIPLVMRSHEIWKEIEELTDQKIFHPVGGVLLDSGVTPWEKHGSQGFMKRTIDFADKYKIPHESLSSADCSKRFPNLKLESTGSGYFEPSAGYLFPELAIQTQLDLALARGAEILTDSPVERIERGEIHQVFLADQTITANKIINCSGGWVKDFIDDSQKKEFRICRQVLHWIKTDSPNWEKHPVFMWGFGAQPEDFVYGFPTLDGKSIKVATESFLEIEHPDLLDRTVSEKEQQKFWEEKVEGRILGLKREFVKSEVCFYTVTEDSNFVIRQNRNYWFVSACSGHGFKHSAALGENLSDLVLERNGRFDLVEQVS</sequence>
<protein>
    <submittedName>
        <fullName evidence="6">N-methyl-L-tryptophan oxidase</fullName>
        <ecNumber evidence="6">1.5.3.2</ecNumber>
    </submittedName>
</protein>
<reference evidence="6 7" key="1">
    <citation type="submission" date="2021-03" db="EMBL/GenBank/DDBJ databases">
        <title>novel species isolated from a fishpond in China.</title>
        <authorList>
            <person name="Lu H."/>
            <person name="Cai Z."/>
        </authorList>
    </citation>
    <scope>NUCLEOTIDE SEQUENCE [LARGE SCALE GENOMIC DNA]</scope>
    <source>
        <strain evidence="6 7">YJ13C</strain>
    </source>
</reference>
<dbReference type="PANTHER" id="PTHR10961:SF7">
    <property type="entry name" value="FAD DEPENDENT OXIDOREDUCTASE DOMAIN-CONTAINING PROTEIN"/>
    <property type="match status" value="1"/>
</dbReference>
<dbReference type="SUPFAM" id="SSF51905">
    <property type="entry name" value="FAD/NAD(P)-binding domain"/>
    <property type="match status" value="1"/>
</dbReference>
<evidence type="ECO:0000256" key="4">
    <source>
        <dbReference type="ARBA" id="ARBA00023002"/>
    </source>
</evidence>
<comment type="cofactor">
    <cofactor evidence="1">
        <name>FAD</name>
        <dbReference type="ChEBI" id="CHEBI:57692"/>
    </cofactor>
</comment>
<keyword evidence="7" id="KW-1185">Reference proteome</keyword>
<dbReference type="EC" id="1.5.3.2" evidence="6"/>
<dbReference type="GO" id="GO:0050131">
    <property type="term" value="F:N-methyl-L-amino-acid oxidase activity"/>
    <property type="evidence" value="ECO:0007669"/>
    <property type="project" value="UniProtKB-EC"/>
</dbReference>
<dbReference type="EMBL" id="JAFKCU010000001">
    <property type="protein sequence ID" value="MBN7814234.1"/>
    <property type="molecule type" value="Genomic_DNA"/>
</dbReference>
<dbReference type="RefSeq" id="WP_206584890.1">
    <property type="nucleotide sequence ID" value="NZ_JAFKCU010000001.1"/>
</dbReference>